<dbReference type="PRINTS" id="PR01217">
    <property type="entry name" value="PRICHEXTENSN"/>
</dbReference>
<evidence type="ECO:0000313" key="7">
    <source>
        <dbReference type="Proteomes" id="UP001285354"/>
    </source>
</evidence>
<dbReference type="GO" id="GO:0009986">
    <property type="term" value="C:cell surface"/>
    <property type="evidence" value="ECO:0007669"/>
    <property type="project" value="TreeGrafter"/>
</dbReference>
<evidence type="ECO:0000256" key="4">
    <source>
        <dbReference type="SAM" id="MobiDB-lite"/>
    </source>
</evidence>
<keyword evidence="3" id="KW-0378">Hydrolase</keyword>
<comment type="subcellular location">
    <subcellularLocation>
        <location evidence="1">Cell envelope</location>
    </subcellularLocation>
</comment>
<feature type="signal peptide" evidence="5">
    <location>
        <begin position="1"/>
        <end position="19"/>
    </location>
</feature>
<evidence type="ECO:0000256" key="1">
    <source>
        <dbReference type="ARBA" id="ARBA00004196"/>
    </source>
</evidence>
<dbReference type="AlphaFoldDB" id="A0AAD9T5W9"/>
<dbReference type="InterPro" id="IPR017853">
    <property type="entry name" value="GH"/>
</dbReference>
<proteinExistence type="inferred from homology"/>
<comment type="caution">
    <text evidence="6">The sequence shown here is derived from an EMBL/GenBank/DDBJ whole genome shotgun (WGS) entry which is preliminary data.</text>
</comment>
<dbReference type="Proteomes" id="UP001285354">
    <property type="component" value="Unassembled WGS sequence"/>
</dbReference>
<reference evidence="6" key="1">
    <citation type="submission" date="2023-06" db="EMBL/GenBank/DDBJ databases">
        <title>Draft genome of Marssonina rosae.</title>
        <authorList>
            <person name="Cheng Q."/>
        </authorList>
    </citation>
    <scope>NUCLEOTIDE SEQUENCE</scope>
    <source>
        <strain evidence="6">R4</strain>
    </source>
</reference>
<feature type="region of interest" description="Disordered" evidence="4">
    <location>
        <begin position="83"/>
        <end position="159"/>
    </location>
</feature>
<dbReference type="InterPro" id="IPR050732">
    <property type="entry name" value="Beta-glucan_modifiers"/>
</dbReference>
<evidence type="ECO:0000256" key="2">
    <source>
        <dbReference type="ARBA" id="ARBA00008773"/>
    </source>
</evidence>
<dbReference type="GO" id="GO:0042973">
    <property type="term" value="F:glucan endo-1,3-beta-D-glucosidase activity"/>
    <property type="evidence" value="ECO:0007669"/>
    <property type="project" value="TreeGrafter"/>
</dbReference>
<dbReference type="GO" id="GO:0071555">
    <property type="term" value="P:cell wall organization"/>
    <property type="evidence" value="ECO:0007669"/>
    <property type="project" value="TreeGrafter"/>
</dbReference>
<evidence type="ECO:0000313" key="6">
    <source>
        <dbReference type="EMBL" id="KAK2628880.1"/>
    </source>
</evidence>
<dbReference type="PANTHER" id="PTHR16631">
    <property type="entry name" value="GLUCAN 1,3-BETA-GLUCOSIDASE"/>
    <property type="match status" value="1"/>
</dbReference>
<evidence type="ECO:0000256" key="3">
    <source>
        <dbReference type="ARBA" id="ARBA00022801"/>
    </source>
</evidence>
<dbReference type="GO" id="GO:0009277">
    <property type="term" value="C:fungal-type cell wall"/>
    <property type="evidence" value="ECO:0007669"/>
    <property type="project" value="TreeGrafter"/>
</dbReference>
<keyword evidence="5" id="KW-0732">Signal</keyword>
<dbReference type="EMBL" id="JAUBYV010000002">
    <property type="protein sequence ID" value="KAK2628880.1"/>
    <property type="molecule type" value="Genomic_DNA"/>
</dbReference>
<organism evidence="6 7">
    <name type="scientific">Diplocarpon rosae</name>
    <dbReference type="NCBI Taxonomy" id="946125"/>
    <lineage>
        <taxon>Eukaryota</taxon>
        <taxon>Fungi</taxon>
        <taxon>Dikarya</taxon>
        <taxon>Ascomycota</taxon>
        <taxon>Pezizomycotina</taxon>
        <taxon>Leotiomycetes</taxon>
        <taxon>Helotiales</taxon>
        <taxon>Drepanopezizaceae</taxon>
        <taxon>Diplocarpon</taxon>
    </lineage>
</organism>
<gene>
    <name evidence="6" type="ORF">QTJ16_001983</name>
</gene>
<evidence type="ECO:0000256" key="5">
    <source>
        <dbReference type="SAM" id="SignalP"/>
    </source>
</evidence>
<dbReference type="Gene3D" id="3.20.20.80">
    <property type="entry name" value="Glycosidases"/>
    <property type="match status" value="1"/>
</dbReference>
<evidence type="ECO:0008006" key="8">
    <source>
        <dbReference type="Google" id="ProtNLM"/>
    </source>
</evidence>
<dbReference type="GO" id="GO:0005576">
    <property type="term" value="C:extracellular region"/>
    <property type="evidence" value="ECO:0007669"/>
    <property type="project" value="TreeGrafter"/>
</dbReference>
<accession>A0AAD9T5W9</accession>
<dbReference type="SUPFAM" id="SSF51445">
    <property type="entry name" value="(Trans)glycosidases"/>
    <property type="match status" value="1"/>
</dbReference>
<dbReference type="PANTHER" id="PTHR16631:SF14">
    <property type="entry name" value="FAMILY 17 GLUCOSIDASE SCW10-RELATED"/>
    <property type="match status" value="1"/>
</dbReference>
<name>A0AAD9T5W9_9HELO</name>
<feature type="compositionally biased region" description="Pro residues" evidence="4">
    <location>
        <begin position="126"/>
        <end position="156"/>
    </location>
</feature>
<sequence length="441" mass="46586">MKWTPLAFTAVSLLQLASAQPHRVRHAQHHQLVKKGANVVVTLVDTVYAEPTLVPQVIVYVDQYGNPLSTAIETISNPPAIVPTPHAYAADSSSSPSPSPPSSSSTPAVQTYAPQVYVAPTTSPEPASPYVPAPVETAPPAPAETTPPPPVAPPSKEPVYTAAPTVPTYAPASPGSGGFGLVYSPYKSDGSCKNQAEVKMDFDAISPEYKLFRTYGTDCDQVANVLPVVKARNAKLFAGIYDLKDLESQVAIIVKAANGDWSTFDTVSVGNELVNFGTASAEAVVAAIGTVRALLKDAGYTGYVVTVDTLVAARDHPSLCDASDYCAVNCHPFFDGKVAAEDAGKFLTEQVPTLQEKLADKNQRVVITETGWPWQGLPNGVAIPSLPNQAAAIESIKTAYSANPECVILFTAFNDLWKTNTAAQYLAEEFWGIGGRSPPSG</sequence>
<feature type="chain" id="PRO_5042262837" description="Cell wall glucanase" evidence="5">
    <location>
        <begin position="20"/>
        <end position="441"/>
    </location>
</feature>
<protein>
    <recommendedName>
        <fullName evidence="8">Cell wall glucanase</fullName>
    </recommendedName>
</protein>
<keyword evidence="7" id="KW-1185">Reference proteome</keyword>
<comment type="similarity">
    <text evidence="2">Belongs to the glycosyl hydrolase 17 family.</text>
</comment>